<protein>
    <submittedName>
        <fullName evidence="3">Uncharacterized protein LOC128198591</fullName>
    </submittedName>
</protein>
<name>A0ABM3LNN7_BICAN</name>
<feature type="compositionally biased region" description="Polar residues" evidence="1">
    <location>
        <begin position="449"/>
        <end position="461"/>
    </location>
</feature>
<keyword evidence="2" id="KW-1185">Reference proteome</keyword>
<proteinExistence type="predicted"/>
<feature type="compositionally biased region" description="Polar residues" evidence="1">
    <location>
        <begin position="15"/>
        <end position="42"/>
    </location>
</feature>
<sequence>MSSNVGKGKEAAAVPSTSKSRSVCSAKSVTRSTEQVKTTKPTRSLREKVLVRSASRRSSLSEDTHVSSLPEETILNETVTERVSEWASKPHLLVDSDEESSDCSSISETAPGRKSMIHFTTKRSGVEMDLATKKANDMLLQGKDALESAGNMKRECKQTALESLQGLYEIVLSLSDSRARHKHNLEKERHRHAQELVRIERAHNKMITGTLSQLTTQITDTNRQLTENSNETKAIRSWLGHETEEPYRQIKYISQRMVHLENAIGKVTAQKWEGPSEKKAKGDHDQVAASHQARISAQLDQVSKQLDELRRGLDRVANDTNRILTDDTKKLNSEVLETHMEETGKGLTEVKAAIEKAESKICQTVTTTPMAPAMSPAVKGDLRKHLEPIAERLEAVSSELRTLREARSKTPPPTTSLGAELALAELAKVTASAQPTYAQVARKPRVPQPNHTLIVSSTDPQKSGEKVIDTIREVLDCRNSGARVDRIRKGRNQKVILSCNSKDDLKLVKTKIERGQSLKVEEAKTNNPLAKIKDVLAYHTDAELVETVRRQNDHLLQGLSAKDIAIRVRYRKKARNALECHPVLELSPEVHKRFLEAGKIYVGLQRRPIVDQSPLVQCAKCLGFGHTKTVCRERDSFCSHCGGTHTWESCLGRKEGRPPTCRNCQKNKNTTINQGHNAYSDECPEKQKWDAIARSRITYLHC</sequence>
<evidence type="ECO:0000313" key="2">
    <source>
        <dbReference type="Proteomes" id="UP001652582"/>
    </source>
</evidence>
<reference evidence="3" key="1">
    <citation type="submission" date="2025-08" db="UniProtKB">
        <authorList>
            <consortium name="RefSeq"/>
        </authorList>
    </citation>
    <scope>IDENTIFICATION</scope>
</reference>
<dbReference type="RefSeq" id="XP_052740699.1">
    <property type="nucleotide sequence ID" value="XM_052884739.1"/>
</dbReference>
<evidence type="ECO:0000313" key="3">
    <source>
        <dbReference type="RefSeq" id="XP_052740699.1"/>
    </source>
</evidence>
<dbReference type="GeneID" id="128198591"/>
<feature type="region of interest" description="Disordered" evidence="1">
    <location>
        <begin position="1"/>
        <end position="73"/>
    </location>
</feature>
<evidence type="ECO:0000256" key="1">
    <source>
        <dbReference type="SAM" id="MobiDB-lite"/>
    </source>
</evidence>
<feature type="region of interest" description="Disordered" evidence="1">
    <location>
        <begin position="439"/>
        <end position="461"/>
    </location>
</feature>
<organism evidence="2 3">
    <name type="scientific">Bicyclus anynana</name>
    <name type="common">Squinting bush brown butterfly</name>
    <dbReference type="NCBI Taxonomy" id="110368"/>
    <lineage>
        <taxon>Eukaryota</taxon>
        <taxon>Metazoa</taxon>
        <taxon>Ecdysozoa</taxon>
        <taxon>Arthropoda</taxon>
        <taxon>Hexapoda</taxon>
        <taxon>Insecta</taxon>
        <taxon>Pterygota</taxon>
        <taxon>Neoptera</taxon>
        <taxon>Endopterygota</taxon>
        <taxon>Lepidoptera</taxon>
        <taxon>Glossata</taxon>
        <taxon>Ditrysia</taxon>
        <taxon>Papilionoidea</taxon>
        <taxon>Nymphalidae</taxon>
        <taxon>Satyrinae</taxon>
        <taxon>Satyrini</taxon>
        <taxon>Mycalesina</taxon>
        <taxon>Bicyclus</taxon>
    </lineage>
</organism>
<dbReference type="Proteomes" id="UP001652582">
    <property type="component" value="Chromosome 12"/>
</dbReference>
<accession>A0ABM3LNN7</accession>
<gene>
    <name evidence="3" type="primary">LOC128198591</name>
</gene>